<dbReference type="GeneID" id="54329440"/>
<dbReference type="PANTHER" id="PTHR42973:SF22">
    <property type="entry name" value="FAD-BINDING PCMH-TYPE DOMAIN-CONTAINING PROTEIN-RELATED"/>
    <property type="match status" value="1"/>
</dbReference>
<evidence type="ECO:0000259" key="5">
    <source>
        <dbReference type="Pfam" id="PF01565"/>
    </source>
</evidence>
<dbReference type="OrthoDB" id="2151789at2759"/>
<comment type="caution">
    <text evidence="6">The sequence shown here is derived from an EMBL/GenBank/DDBJ whole genome shotgun (WGS) entry which is preliminary data.</text>
</comment>
<evidence type="ECO:0000313" key="7">
    <source>
        <dbReference type="Proteomes" id="UP000324241"/>
    </source>
</evidence>
<dbReference type="InterPro" id="IPR050416">
    <property type="entry name" value="FAD-linked_Oxidoreductase"/>
</dbReference>
<proteinExistence type="inferred from homology"/>
<name>A0A5M9MLI8_9EURO</name>
<sequence length="127" mass="13223">MRPACVVQPTNANEVSTIVVTMARAHRENGEQFAIRSQGHMLSAGAANIQSGASWDQVYKILDPLNITVAGGRDASVGAGGFLTGGVSALSPAIGWGCDNVLLYEMVLASGEVVNVSKDSYPDLFIA</sequence>
<gene>
    <name evidence="6" type="ORF">ATNIH1004_006738</name>
</gene>
<dbReference type="GO" id="GO:0050660">
    <property type="term" value="F:flavin adenine dinucleotide binding"/>
    <property type="evidence" value="ECO:0007669"/>
    <property type="project" value="InterPro"/>
</dbReference>
<evidence type="ECO:0000256" key="4">
    <source>
        <dbReference type="ARBA" id="ARBA00023002"/>
    </source>
</evidence>
<dbReference type="InterPro" id="IPR006094">
    <property type="entry name" value="Oxid_FAD_bind_N"/>
</dbReference>
<dbReference type="Proteomes" id="UP000324241">
    <property type="component" value="Unassembled WGS sequence"/>
</dbReference>
<organism evidence="6 7">
    <name type="scientific">Aspergillus tanneri</name>
    <dbReference type="NCBI Taxonomy" id="1220188"/>
    <lineage>
        <taxon>Eukaryota</taxon>
        <taxon>Fungi</taxon>
        <taxon>Dikarya</taxon>
        <taxon>Ascomycota</taxon>
        <taxon>Pezizomycotina</taxon>
        <taxon>Eurotiomycetes</taxon>
        <taxon>Eurotiomycetidae</taxon>
        <taxon>Eurotiales</taxon>
        <taxon>Aspergillaceae</taxon>
        <taxon>Aspergillus</taxon>
        <taxon>Aspergillus subgen. Circumdati</taxon>
    </lineage>
</organism>
<dbReference type="Pfam" id="PF01565">
    <property type="entry name" value="FAD_binding_4"/>
    <property type="match status" value="1"/>
</dbReference>
<keyword evidence="2" id="KW-0285">Flavoprotein</keyword>
<comment type="similarity">
    <text evidence="1">Belongs to the oxygen-dependent FAD-linked oxidoreductase family.</text>
</comment>
<accession>A0A5M9MLI8</accession>
<dbReference type="PANTHER" id="PTHR42973">
    <property type="entry name" value="BINDING OXIDOREDUCTASE, PUTATIVE (AFU_ORTHOLOGUE AFUA_1G17690)-RELATED"/>
    <property type="match status" value="1"/>
</dbReference>
<reference evidence="6 7" key="1">
    <citation type="submission" date="2019-08" db="EMBL/GenBank/DDBJ databases">
        <title>The genome sequence of a newly discovered highly antifungal drug resistant Aspergillus species, Aspergillus tanneri NIH 1004.</title>
        <authorList>
            <person name="Mounaud S."/>
            <person name="Singh I."/>
            <person name="Joardar V."/>
            <person name="Pakala S."/>
            <person name="Pakala S."/>
            <person name="Venepally P."/>
            <person name="Chung J.K."/>
            <person name="Losada L."/>
            <person name="Nierman W.C."/>
        </authorList>
    </citation>
    <scope>NUCLEOTIDE SEQUENCE [LARGE SCALE GENOMIC DNA]</scope>
    <source>
        <strain evidence="6 7">NIH1004</strain>
    </source>
</reference>
<dbReference type="EMBL" id="QUQM01000007">
    <property type="protein sequence ID" value="KAA8645319.1"/>
    <property type="molecule type" value="Genomic_DNA"/>
</dbReference>
<dbReference type="InterPro" id="IPR016169">
    <property type="entry name" value="FAD-bd_PCMH_sub2"/>
</dbReference>
<keyword evidence="4" id="KW-0560">Oxidoreductase</keyword>
<dbReference type="Gene3D" id="3.30.465.10">
    <property type="match status" value="2"/>
</dbReference>
<dbReference type="VEuPathDB" id="FungiDB:EYZ11_007733"/>
<dbReference type="InterPro" id="IPR036318">
    <property type="entry name" value="FAD-bd_PCMH-like_sf"/>
</dbReference>
<dbReference type="SUPFAM" id="SSF56176">
    <property type="entry name" value="FAD-binding/transporter-associated domain-like"/>
    <property type="match status" value="1"/>
</dbReference>
<dbReference type="GO" id="GO:0016491">
    <property type="term" value="F:oxidoreductase activity"/>
    <property type="evidence" value="ECO:0007669"/>
    <property type="project" value="UniProtKB-KW"/>
</dbReference>
<evidence type="ECO:0000256" key="1">
    <source>
        <dbReference type="ARBA" id="ARBA00005466"/>
    </source>
</evidence>
<evidence type="ECO:0000256" key="3">
    <source>
        <dbReference type="ARBA" id="ARBA00022827"/>
    </source>
</evidence>
<evidence type="ECO:0000313" key="6">
    <source>
        <dbReference type="EMBL" id="KAA8645319.1"/>
    </source>
</evidence>
<dbReference type="AlphaFoldDB" id="A0A5M9MLI8"/>
<dbReference type="RefSeq" id="XP_033424680.1">
    <property type="nucleotide sequence ID" value="XM_033571365.1"/>
</dbReference>
<protein>
    <recommendedName>
        <fullName evidence="5">FAD linked oxidase N-terminal domain-containing protein</fullName>
    </recommendedName>
</protein>
<feature type="domain" description="FAD linked oxidase N-terminal" evidence="5">
    <location>
        <begin position="45"/>
        <end position="117"/>
    </location>
</feature>
<evidence type="ECO:0000256" key="2">
    <source>
        <dbReference type="ARBA" id="ARBA00022630"/>
    </source>
</evidence>
<keyword evidence="3" id="KW-0274">FAD</keyword>